<protein>
    <recommendedName>
        <fullName evidence="4">LysM domain-containing protein</fullName>
    </recommendedName>
</protein>
<reference evidence="2 3" key="1">
    <citation type="submission" date="2018-02" db="EMBL/GenBank/DDBJ databases">
        <title>The genomes of Aspergillus section Nigri reveals drivers in fungal speciation.</title>
        <authorList>
            <consortium name="DOE Joint Genome Institute"/>
            <person name="Vesth T.C."/>
            <person name="Nybo J."/>
            <person name="Theobald S."/>
            <person name="Brandl J."/>
            <person name="Frisvad J.C."/>
            <person name="Nielsen K.F."/>
            <person name="Lyhne E.K."/>
            <person name="Kogle M.E."/>
            <person name="Kuo A."/>
            <person name="Riley R."/>
            <person name="Clum A."/>
            <person name="Nolan M."/>
            <person name="Lipzen A."/>
            <person name="Salamov A."/>
            <person name="Henrissat B."/>
            <person name="Wiebenga A."/>
            <person name="De vries R.P."/>
            <person name="Grigoriev I.V."/>
            <person name="Mortensen U.H."/>
            <person name="Andersen M.R."/>
            <person name="Baker S.E."/>
        </authorList>
    </citation>
    <scope>NUCLEOTIDE SEQUENCE [LARGE SCALE GENOMIC DNA]</scope>
    <source>
        <strain evidence="2 3">CBS 121057</strain>
    </source>
</reference>
<proteinExistence type="predicted"/>
<evidence type="ECO:0000313" key="3">
    <source>
        <dbReference type="Proteomes" id="UP000248423"/>
    </source>
</evidence>
<dbReference type="Proteomes" id="UP000248423">
    <property type="component" value="Unassembled WGS sequence"/>
</dbReference>
<gene>
    <name evidence="2" type="ORF">BO78DRAFT_450237</name>
</gene>
<feature type="signal peptide" evidence="1">
    <location>
        <begin position="1"/>
        <end position="21"/>
    </location>
</feature>
<dbReference type="VEuPathDB" id="FungiDB:BO78DRAFT_450237"/>
<evidence type="ECO:0008006" key="4">
    <source>
        <dbReference type="Google" id="ProtNLM"/>
    </source>
</evidence>
<dbReference type="PANTHER" id="PTHR34997:SF1">
    <property type="entry name" value="PEPTIDOGLYCAN-BINDING LYSIN DOMAIN"/>
    <property type="match status" value="1"/>
</dbReference>
<organism evidence="2 3">
    <name type="scientific">Aspergillus sclerotiicarbonarius (strain CBS 121057 / IBT 28362)</name>
    <dbReference type="NCBI Taxonomy" id="1448318"/>
    <lineage>
        <taxon>Eukaryota</taxon>
        <taxon>Fungi</taxon>
        <taxon>Dikarya</taxon>
        <taxon>Ascomycota</taxon>
        <taxon>Pezizomycotina</taxon>
        <taxon>Eurotiomycetes</taxon>
        <taxon>Eurotiomycetidae</taxon>
        <taxon>Eurotiales</taxon>
        <taxon>Aspergillaceae</taxon>
        <taxon>Aspergillus</taxon>
        <taxon>Aspergillus subgen. Circumdati</taxon>
    </lineage>
</organism>
<dbReference type="InterPro" id="IPR052210">
    <property type="entry name" value="LysM1-like"/>
</dbReference>
<dbReference type="STRING" id="1448318.A0A319E223"/>
<evidence type="ECO:0000256" key="1">
    <source>
        <dbReference type="SAM" id="SignalP"/>
    </source>
</evidence>
<name>A0A319E223_ASPSB</name>
<keyword evidence="1" id="KW-0732">Signal</keyword>
<feature type="chain" id="PRO_5016264606" description="LysM domain-containing protein" evidence="1">
    <location>
        <begin position="22"/>
        <end position="221"/>
    </location>
</feature>
<dbReference type="GO" id="GO:0008061">
    <property type="term" value="F:chitin binding"/>
    <property type="evidence" value="ECO:0007669"/>
    <property type="project" value="InterPro"/>
</dbReference>
<dbReference type="PANTHER" id="PTHR34997">
    <property type="entry name" value="AM15"/>
    <property type="match status" value="1"/>
</dbReference>
<evidence type="ECO:0000313" key="2">
    <source>
        <dbReference type="EMBL" id="PYI04037.1"/>
    </source>
</evidence>
<dbReference type="EMBL" id="KZ826373">
    <property type="protein sequence ID" value="PYI04037.1"/>
    <property type="molecule type" value="Genomic_DNA"/>
</dbReference>
<dbReference type="AlphaFoldDB" id="A0A319E223"/>
<keyword evidence="3" id="KW-1185">Reference proteome</keyword>
<accession>A0A319E223</accession>
<sequence length="221" mass="23531">MMLTSFSLPPLALLFSSLAGAYLVPPPGTAAPGANPNCSAWIIAGPAVTCALVLEAARISEADFEDWVSFFQLAWGMMNRDHNPITTELGSSCTLIEWFDCCIEVNYIPATTAPVPSPTTTVVVTTSTATNGIYTPSPIQTELVIFFPSYSSGDYLFQCCWHLCISLSNFYYWNPAVGTSCSSLDVGDDGCVDIIGFMATTATDGVSISSISYSNGHGQDL</sequence>